<reference evidence="1" key="2">
    <citation type="journal article" date="2007" name="Science">
        <title>Draft genome sequence of the sexually transmitted pathogen Trichomonas vaginalis.</title>
        <authorList>
            <person name="Carlton J.M."/>
            <person name="Hirt R.P."/>
            <person name="Silva J.C."/>
            <person name="Delcher A.L."/>
            <person name="Schatz M."/>
            <person name="Zhao Q."/>
            <person name="Wortman J.R."/>
            <person name="Bidwell S.L."/>
            <person name="Alsmark U.C.M."/>
            <person name="Besteiro S."/>
            <person name="Sicheritz-Ponten T."/>
            <person name="Noel C.J."/>
            <person name="Dacks J.B."/>
            <person name="Foster P.G."/>
            <person name="Simillion C."/>
            <person name="Van de Peer Y."/>
            <person name="Miranda-Saavedra D."/>
            <person name="Barton G.J."/>
            <person name="Westrop G.D."/>
            <person name="Mueller S."/>
            <person name="Dessi D."/>
            <person name="Fiori P.L."/>
            <person name="Ren Q."/>
            <person name="Paulsen I."/>
            <person name="Zhang H."/>
            <person name="Bastida-Corcuera F.D."/>
            <person name="Simoes-Barbosa A."/>
            <person name="Brown M.T."/>
            <person name="Hayes R.D."/>
            <person name="Mukherjee M."/>
            <person name="Okumura C.Y."/>
            <person name="Schneider R."/>
            <person name="Smith A.J."/>
            <person name="Vanacova S."/>
            <person name="Villalvazo M."/>
            <person name="Haas B.J."/>
            <person name="Pertea M."/>
            <person name="Feldblyum T.V."/>
            <person name="Utterback T.R."/>
            <person name="Shu C.L."/>
            <person name="Osoegawa K."/>
            <person name="de Jong P.J."/>
            <person name="Hrdy I."/>
            <person name="Horvathova L."/>
            <person name="Zubacova Z."/>
            <person name="Dolezal P."/>
            <person name="Malik S.B."/>
            <person name="Logsdon J.M. Jr."/>
            <person name="Henze K."/>
            <person name="Gupta A."/>
            <person name="Wang C.C."/>
            <person name="Dunne R.L."/>
            <person name="Upcroft J.A."/>
            <person name="Upcroft P."/>
            <person name="White O."/>
            <person name="Salzberg S.L."/>
            <person name="Tang P."/>
            <person name="Chiu C.-H."/>
            <person name="Lee Y.-S."/>
            <person name="Embley T.M."/>
            <person name="Coombs G.H."/>
            <person name="Mottram J.C."/>
            <person name="Tachezy J."/>
            <person name="Fraser-Liggett C.M."/>
            <person name="Johnson P.J."/>
        </authorList>
    </citation>
    <scope>NUCLEOTIDE SEQUENCE [LARGE SCALE GENOMIC DNA]</scope>
    <source>
        <strain evidence="1">G3</strain>
    </source>
</reference>
<gene>
    <name evidence="1" type="ORF">TVAG_530030</name>
</gene>
<dbReference type="PANTHER" id="PTHR45661">
    <property type="entry name" value="SURFACE ANTIGEN"/>
    <property type="match status" value="1"/>
</dbReference>
<evidence type="ECO:0000313" key="1">
    <source>
        <dbReference type="EMBL" id="EAX83198.1"/>
    </source>
</evidence>
<evidence type="ECO:0000313" key="2">
    <source>
        <dbReference type="Proteomes" id="UP000001542"/>
    </source>
</evidence>
<dbReference type="PANTHER" id="PTHR45661:SF3">
    <property type="entry name" value="IG-LIKE DOMAIN-CONTAINING PROTEIN"/>
    <property type="match status" value="1"/>
</dbReference>
<keyword evidence="2" id="KW-1185">Reference proteome</keyword>
<dbReference type="VEuPathDB" id="TrichDB:TVAGG3_0721520"/>
<dbReference type="Pfam" id="PF13306">
    <property type="entry name" value="LRR_5"/>
    <property type="match status" value="5"/>
</dbReference>
<accession>A2GI20</accession>
<organism evidence="1 2">
    <name type="scientific">Trichomonas vaginalis (strain ATCC PRA-98 / G3)</name>
    <dbReference type="NCBI Taxonomy" id="412133"/>
    <lineage>
        <taxon>Eukaryota</taxon>
        <taxon>Metamonada</taxon>
        <taxon>Parabasalia</taxon>
        <taxon>Trichomonadida</taxon>
        <taxon>Trichomonadidae</taxon>
        <taxon>Trichomonas</taxon>
    </lineage>
</organism>
<dbReference type="KEGG" id="tva:4740830"/>
<dbReference type="EMBL" id="DS116096">
    <property type="protein sequence ID" value="EAX83198.1"/>
    <property type="molecule type" value="Genomic_DNA"/>
</dbReference>
<dbReference type="RefSeq" id="XP_001296128.1">
    <property type="nucleotide sequence ID" value="XM_001296127.1"/>
</dbReference>
<dbReference type="InterPro" id="IPR053139">
    <property type="entry name" value="Surface_bspA-like"/>
</dbReference>
<reference evidence="1" key="1">
    <citation type="submission" date="2006-10" db="EMBL/GenBank/DDBJ databases">
        <authorList>
            <person name="Amadeo P."/>
            <person name="Zhao Q."/>
            <person name="Wortman J."/>
            <person name="Fraser-Liggett C."/>
            <person name="Carlton J."/>
        </authorList>
    </citation>
    <scope>NUCLEOTIDE SEQUENCE</scope>
    <source>
        <strain evidence="1">G3</strain>
    </source>
</reference>
<dbReference type="AlphaFoldDB" id="A2GI20"/>
<dbReference type="SMR" id="A2GI20"/>
<dbReference type="Gene3D" id="3.80.10.10">
    <property type="entry name" value="Ribonuclease Inhibitor"/>
    <property type="match status" value="3"/>
</dbReference>
<sequence>MPPKITAICSGCFYADSNLVSITLPDTVETIDAWSADDGSVFHAALSEIIIKRTSNLKRILDAAFESSMITYIFIPQYLTSLDAASFLNCKQLSRIEIDENNPIYQSEGLIIFSDNKATIYSVSPNLTGTFVIPSTITKLSDSCFRGVPITNIILPSTPISFSRFCLGQTNITNFTFPTAATEVVHSMFYGCELLKSVVLSDNIVKIDDYAFSICYKLESINFTPKLTTIGNYVFDRCVSLKQLTFPASLTTLGEAVFKQCFLKIDTSHNDHFLFVDDMLFSKGNTLLTDHFGQDSEASFKIHSQCTIIGTGTFSGKKLKKLTFDGNSLTEIKGNAFSGSTLVEITIPSSLTTLGTNCFESCNKLTTVTFTGNKISVIPNYCFKNCFLLSEFQLPTSITSIGDYAFIRCFSISDIRFQNTALSILGLSSFEMSGLSAFDVSHTLSKVGIGCFESSSLTHVEISVESIPELCFNNCTLLNYLTLNDGIATIESKYFMDCISLTSLTIPKTVDTIRSFAFKGCTSLSMITLSSGSKLRDVYGGAFFDCDSLNTVKSNSENHTYNNGALTDVNETILITFFPSIRITTFIVPPTMQSIGNYAFMGSKYLTRVLFYGDRLTDIGYMSFTNCTSLSFLYVPSSNLATIGKDAFDGCTKLRKCGSVQCMKTKRSKFSERGIPDIAFAEICAEREISCKQNSFSSLPGLSSFAVFISIAI</sequence>
<dbReference type="InterPro" id="IPR026906">
    <property type="entry name" value="LRR_5"/>
</dbReference>
<dbReference type="STRING" id="5722.A2GI20"/>
<proteinExistence type="predicted"/>
<dbReference type="VEuPathDB" id="TrichDB:TVAG_530030"/>
<dbReference type="SUPFAM" id="SSF52058">
    <property type="entry name" value="L domain-like"/>
    <property type="match status" value="3"/>
</dbReference>
<name>A2GI20_TRIV3</name>
<protein>
    <submittedName>
        <fullName evidence="1">Surface antigen BspA-like</fullName>
    </submittedName>
</protein>
<dbReference type="Proteomes" id="UP000001542">
    <property type="component" value="Unassembled WGS sequence"/>
</dbReference>
<dbReference type="InParanoid" id="A2GI20"/>
<dbReference type="InterPro" id="IPR032675">
    <property type="entry name" value="LRR_dom_sf"/>
</dbReference>